<organism evidence="1">
    <name type="scientific">viral metagenome</name>
    <dbReference type="NCBI Taxonomy" id="1070528"/>
    <lineage>
        <taxon>unclassified sequences</taxon>
        <taxon>metagenomes</taxon>
        <taxon>organismal metagenomes</taxon>
    </lineage>
</organism>
<dbReference type="EMBL" id="MN740567">
    <property type="protein sequence ID" value="QHU34062.1"/>
    <property type="molecule type" value="Genomic_DNA"/>
</dbReference>
<name>A0A6C0LXT8_9ZZZZ</name>
<reference evidence="1" key="1">
    <citation type="journal article" date="2020" name="Nature">
        <title>Giant virus diversity and host interactions through global metagenomics.</title>
        <authorList>
            <person name="Schulz F."/>
            <person name="Roux S."/>
            <person name="Paez-Espino D."/>
            <person name="Jungbluth S."/>
            <person name="Walsh D.A."/>
            <person name="Denef V.J."/>
            <person name="McMahon K.D."/>
            <person name="Konstantinidis K.T."/>
            <person name="Eloe-Fadrosh E.A."/>
            <person name="Kyrpides N.C."/>
            <person name="Woyke T."/>
        </authorList>
    </citation>
    <scope>NUCLEOTIDE SEQUENCE</scope>
    <source>
        <strain evidence="1">GVMAG-S-1016713-123</strain>
    </source>
</reference>
<proteinExistence type="predicted"/>
<dbReference type="Gene3D" id="3.40.50.12760">
    <property type="match status" value="1"/>
</dbReference>
<dbReference type="AlphaFoldDB" id="A0A6C0LXT8"/>
<evidence type="ECO:0000313" key="1">
    <source>
        <dbReference type="EMBL" id="QHU34062.1"/>
    </source>
</evidence>
<sequence>MINQIPLPYIHMNKLPPLAYIIEICYNENITSKYIKKLQTLHVKRKLCDSYDNDLLNIIIRDINKSIMSCNISFPYFEYIEIINYNYQKKTYVSDIRYSVYGNNIVNITRAMDNVFNLRNIEPKCSHYTIDFTTKTLGKILSIPPANFDMAFLAMRDEEHDSPGYSDVEHLLINLLHMLYNIKVGGDINILIKNTHSAIYVDILFYLNALFSKVYISRPSSMKLCDDHRYIVCKNMSRRVDHVEIKTIHDYIYSHTIATGQMNVIHADTRMFKQDIPMFFRHRLDEVNCIFGQQILEYTMMVISNKPHEMFANIRYRYEHIKEWLNIHGVFMPLNIDRIVVNNTITYVLDGTTEKETDVSSVFT</sequence>
<accession>A0A6C0LXT8</accession>
<protein>
    <recommendedName>
        <fullName evidence="2">Ribosomal RNA methyltransferase FtsJ domain-containing protein</fullName>
    </recommendedName>
</protein>
<evidence type="ECO:0008006" key="2">
    <source>
        <dbReference type="Google" id="ProtNLM"/>
    </source>
</evidence>